<protein>
    <submittedName>
        <fullName evidence="1">Uncharacterized protein</fullName>
    </submittedName>
</protein>
<feature type="non-terminal residue" evidence="1">
    <location>
        <position position="59"/>
    </location>
</feature>
<name>A0A0F9ILU8_9ZZZZ</name>
<evidence type="ECO:0000313" key="1">
    <source>
        <dbReference type="EMBL" id="KKM41897.1"/>
    </source>
</evidence>
<sequence length="59" mass="6818">MKDIEKASIKAYCGKCISYKNFGYMKGECHNTNNYKDTWFGEKSVVNETVKILNKNNDC</sequence>
<comment type="caution">
    <text evidence="1">The sequence shown here is derived from an EMBL/GenBank/DDBJ whole genome shotgun (WGS) entry which is preliminary data.</text>
</comment>
<reference evidence="1" key="1">
    <citation type="journal article" date="2015" name="Nature">
        <title>Complex archaea that bridge the gap between prokaryotes and eukaryotes.</title>
        <authorList>
            <person name="Spang A."/>
            <person name="Saw J.H."/>
            <person name="Jorgensen S.L."/>
            <person name="Zaremba-Niedzwiedzka K."/>
            <person name="Martijn J."/>
            <person name="Lind A.E."/>
            <person name="van Eijk R."/>
            <person name="Schleper C."/>
            <person name="Guy L."/>
            <person name="Ettema T.J."/>
        </authorList>
    </citation>
    <scope>NUCLEOTIDE SEQUENCE</scope>
</reference>
<dbReference type="AlphaFoldDB" id="A0A0F9ILU8"/>
<dbReference type="EMBL" id="LAZR01012101">
    <property type="protein sequence ID" value="KKM41897.1"/>
    <property type="molecule type" value="Genomic_DNA"/>
</dbReference>
<proteinExistence type="predicted"/>
<gene>
    <name evidence="1" type="ORF">LCGC14_1563480</name>
</gene>
<accession>A0A0F9ILU8</accession>
<organism evidence="1">
    <name type="scientific">marine sediment metagenome</name>
    <dbReference type="NCBI Taxonomy" id="412755"/>
    <lineage>
        <taxon>unclassified sequences</taxon>
        <taxon>metagenomes</taxon>
        <taxon>ecological metagenomes</taxon>
    </lineage>
</organism>